<evidence type="ECO:0000256" key="7">
    <source>
        <dbReference type="ARBA" id="ARBA00037904"/>
    </source>
</evidence>
<sequence>MTTVLIAAHNEEAVIGGTLDGLLTGGSAESLEVIVAANGCTDGTVTVARRRSVEVVEVAAAGKAAALNAAERRATGYPRVYLDADIQLDKAAIERLSESLRPAPGDSGRPLVAVPARTVDVSASSRWVRMYYRVHALHPSYATGLFGRGAVAVSEAGRARFAEFPEVIADDLFLDSLFDETEARHLDDVVSVVVAVRSTRSLVRRLARVRRGNAQLRAADSAGVVRQAVGVRWLTAAVRADPALALATAVYVAVTVVAEARARWGRGHWESERNGGVIEP</sequence>
<keyword evidence="2" id="KW-1003">Cell membrane</keyword>
<comment type="subcellular location">
    <subcellularLocation>
        <location evidence="1">Cell membrane</location>
    </subcellularLocation>
</comment>
<keyword evidence="3 11" id="KW-0328">Glycosyltransferase</keyword>
<dbReference type="EMBL" id="JBHSWH010000001">
    <property type="protein sequence ID" value="MFC6705700.1"/>
    <property type="molecule type" value="Genomic_DNA"/>
</dbReference>
<comment type="similarity">
    <text evidence="8">Belongs to the glycosyltransferase 2 family. CrtQ subfamily.</text>
</comment>
<evidence type="ECO:0000256" key="2">
    <source>
        <dbReference type="ARBA" id="ARBA00022475"/>
    </source>
</evidence>
<evidence type="ECO:0000256" key="4">
    <source>
        <dbReference type="ARBA" id="ARBA00022679"/>
    </source>
</evidence>
<evidence type="ECO:0000259" key="10">
    <source>
        <dbReference type="Pfam" id="PF00535"/>
    </source>
</evidence>
<comment type="pathway">
    <text evidence="7">Carotenoid biosynthesis; staphyloxanthin biosynthesis; staphyloxanthin from farnesyl diphosphate: step 4/5.</text>
</comment>
<dbReference type="PANTHER" id="PTHR43646">
    <property type="entry name" value="GLYCOSYLTRANSFERASE"/>
    <property type="match status" value="1"/>
</dbReference>
<evidence type="ECO:0000256" key="5">
    <source>
        <dbReference type="ARBA" id="ARBA00023136"/>
    </source>
</evidence>
<evidence type="ECO:0000256" key="3">
    <source>
        <dbReference type="ARBA" id="ARBA00022676"/>
    </source>
</evidence>
<dbReference type="RefSeq" id="WP_382404842.1">
    <property type="nucleotide sequence ID" value="NZ_JBHSWH010000001.1"/>
</dbReference>
<organism evidence="11 12">
    <name type="scientific">Flexivirga alba</name>
    <dbReference type="NCBI Taxonomy" id="702742"/>
    <lineage>
        <taxon>Bacteria</taxon>
        <taxon>Bacillati</taxon>
        <taxon>Actinomycetota</taxon>
        <taxon>Actinomycetes</taxon>
        <taxon>Micrococcales</taxon>
        <taxon>Dermacoccaceae</taxon>
        <taxon>Flexivirga</taxon>
    </lineage>
</organism>
<dbReference type="GO" id="GO:0016757">
    <property type="term" value="F:glycosyltransferase activity"/>
    <property type="evidence" value="ECO:0007669"/>
    <property type="project" value="UniProtKB-KW"/>
</dbReference>
<evidence type="ECO:0000256" key="8">
    <source>
        <dbReference type="ARBA" id="ARBA00038120"/>
    </source>
</evidence>
<feature type="domain" description="Glycosyltransferase 2-like" evidence="10">
    <location>
        <begin position="3"/>
        <end position="100"/>
    </location>
</feature>
<dbReference type="Proteomes" id="UP001596298">
    <property type="component" value="Unassembled WGS sequence"/>
</dbReference>
<keyword evidence="4 11" id="KW-0808">Transferase</keyword>
<dbReference type="InterPro" id="IPR029044">
    <property type="entry name" value="Nucleotide-diphossugar_trans"/>
</dbReference>
<evidence type="ECO:0000256" key="9">
    <source>
        <dbReference type="ARBA" id="ARBA00040345"/>
    </source>
</evidence>
<comment type="caution">
    <text evidence="11">The sequence shown here is derived from an EMBL/GenBank/DDBJ whole genome shotgun (WGS) entry which is preliminary data.</text>
</comment>
<accession>A0ABW2AFV2</accession>
<dbReference type="InterPro" id="IPR001173">
    <property type="entry name" value="Glyco_trans_2-like"/>
</dbReference>
<proteinExistence type="inferred from homology"/>
<evidence type="ECO:0000313" key="11">
    <source>
        <dbReference type="EMBL" id="MFC6705700.1"/>
    </source>
</evidence>
<dbReference type="SUPFAM" id="SSF53448">
    <property type="entry name" value="Nucleotide-diphospho-sugar transferases"/>
    <property type="match status" value="1"/>
</dbReference>
<evidence type="ECO:0000313" key="12">
    <source>
        <dbReference type="Proteomes" id="UP001596298"/>
    </source>
</evidence>
<keyword evidence="5" id="KW-0472">Membrane</keyword>
<reference evidence="12" key="1">
    <citation type="journal article" date="2019" name="Int. J. Syst. Evol. Microbiol.">
        <title>The Global Catalogue of Microorganisms (GCM) 10K type strain sequencing project: providing services to taxonomists for standard genome sequencing and annotation.</title>
        <authorList>
            <consortium name="The Broad Institute Genomics Platform"/>
            <consortium name="The Broad Institute Genome Sequencing Center for Infectious Disease"/>
            <person name="Wu L."/>
            <person name="Ma J."/>
        </authorList>
    </citation>
    <scope>NUCLEOTIDE SEQUENCE [LARGE SCALE GENOMIC DNA]</scope>
    <source>
        <strain evidence="12">CCUG 58127</strain>
    </source>
</reference>
<comment type="function">
    <text evidence="6">Catalyzes the glycosylation of 4,4'-diaponeurosporenoate, i.e. the esterification of glucose at the C1'' position with the carboxyl group of 4,4'-diaponeurosporenic acid, to form glycosyl-4,4'-diaponeurosporenoate. This is a step in the biosynthesis of staphyloxanthin, an orange pigment present in most staphylococci strains.</text>
</comment>
<keyword evidence="12" id="KW-1185">Reference proteome</keyword>
<evidence type="ECO:0000256" key="6">
    <source>
        <dbReference type="ARBA" id="ARBA00037281"/>
    </source>
</evidence>
<dbReference type="Pfam" id="PF00535">
    <property type="entry name" value="Glycos_transf_2"/>
    <property type="match status" value="1"/>
</dbReference>
<dbReference type="PANTHER" id="PTHR43646:SF2">
    <property type="entry name" value="GLYCOSYLTRANSFERASE 2-LIKE DOMAIN-CONTAINING PROTEIN"/>
    <property type="match status" value="1"/>
</dbReference>
<evidence type="ECO:0000256" key="1">
    <source>
        <dbReference type="ARBA" id="ARBA00004236"/>
    </source>
</evidence>
<dbReference type="Gene3D" id="3.90.550.10">
    <property type="entry name" value="Spore Coat Polysaccharide Biosynthesis Protein SpsA, Chain A"/>
    <property type="match status" value="1"/>
</dbReference>
<gene>
    <name evidence="11" type="ORF">ACFQDH_10590</name>
</gene>
<protein>
    <recommendedName>
        <fullName evidence="9">4,4'-diaponeurosporenoate glycosyltransferase</fullName>
    </recommendedName>
</protein>
<name>A0ABW2AFV2_9MICO</name>